<dbReference type="SUPFAM" id="SSF47413">
    <property type="entry name" value="lambda repressor-like DNA-binding domains"/>
    <property type="match status" value="1"/>
</dbReference>
<dbReference type="Gene3D" id="1.10.260.40">
    <property type="entry name" value="lambda repressor-like DNA-binding domains"/>
    <property type="match status" value="1"/>
</dbReference>
<evidence type="ECO:0000313" key="2">
    <source>
        <dbReference type="EMBL" id="MFC5664035.1"/>
    </source>
</evidence>
<evidence type="ECO:0000313" key="3">
    <source>
        <dbReference type="Proteomes" id="UP001595975"/>
    </source>
</evidence>
<dbReference type="Gene3D" id="3.30.450.180">
    <property type="match status" value="1"/>
</dbReference>
<sequence>MSLTTTPAATTVAVTTAMAPAGKASPDPRRQQLAAFLRSRRERITPEQVGLPLTGRRRTPGLRREEVAQLAAVGVTWYTWLEQGREIQVSVQVLDAVARALLLDPSERAHLFTLAGAEDPAPVRECPTVTPAVRMTLDRMAPYPAAVINSRYDVLAYNAQYTGIVGDLEALPPADRNLMWLAFTPSRFHDVLVDHEEERDVMVARFRSGMGDHGAEPAWRALLCRLRKASPVFDAAWQRHDVLRPGNGLKRFLVPEVGLLRLDYTSFWLGPAQGPRMVVYTPKDEETTALLARLPVRLPSAGAGAAAPLH</sequence>
<organism evidence="2 3">
    <name type="scientific">Kitasatospora misakiensis</name>
    <dbReference type="NCBI Taxonomy" id="67330"/>
    <lineage>
        <taxon>Bacteria</taxon>
        <taxon>Bacillati</taxon>
        <taxon>Actinomycetota</taxon>
        <taxon>Actinomycetes</taxon>
        <taxon>Kitasatosporales</taxon>
        <taxon>Streptomycetaceae</taxon>
        <taxon>Kitasatospora</taxon>
    </lineage>
</organism>
<dbReference type="Proteomes" id="UP001595975">
    <property type="component" value="Unassembled WGS sequence"/>
</dbReference>
<reference evidence="3" key="1">
    <citation type="journal article" date="2019" name="Int. J. Syst. Evol. Microbiol.">
        <title>The Global Catalogue of Microorganisms (GCM) 10K type strain sequencing project: providing services to taxonomists for standard genome sequencing and annotation.</title>
        <authorList>
            <consortium name="The Broad Institute Genomics Platform"/>
            <consortium name="The Broad Institute Genome Sequencing Center for Infectious Disease"/>
            <person name="Wu L."/>
            <person name="Ma J."/>
        </authorList>
    </citation>
    <scope>NUCLEOTIDE SEQUENCE [LARGE SCALE GENOMIC DNA]</scope>
    <source>
        <strain evidence="3">CGMCC 4.1437</strain>
    </source>
</reference>
<dbReference type="InterPro" id="IPR001387">
    <property type="entry name" value="Cro/C1-type_HTH"/>
</dbReference>
<dbReference type="PANTHER" id="PTHR35010:SF2">
    <property type="entry name" value="BLL4672 PROTEIN"/>
    <property type="match status" value="1"/>
</dbReference>
<comment type="caution">
    <text evidence="2">The sequence shown here is derived from an EMBL/GenBank/DDBJ whole genome shotgun (WGS) entry which is preliminary data.</text>
</comment>
<dbReference type="Pfam" id="PF17765">
    <property type="entry name" value="MLTR_LBD"/>
    <property type="match status" value="1"/>
</dbReference>
<dbReference type="PANTHER" id="PTHR35010">
    <property type="entry name" value="BLL4672 PROTEIN-RELATED"/>
    <property type="match status" value="1"/>
</dbReference>
<dbReference type="InterPro" id="IPR041413">
    <property type="entry name" value="MLTR_LBD"/>
</dbReference>
<name>A0ABW0X0H4_9ACTN</name>
<dbReference type="Pfam" id="PF13560">
    <property type="entry name" value="HTH_31"/>
    <property type="match status" value="1"/>
</dbReference>
<evidence type="ECO:0000259" key="1">
    <source>
        <dbReference type="SMART" id="SM00530"/>
    </source>
</evidence>
<dbReference type="InterPro" id="IPR010982">
    <property type="entry name" value="Lambda_DNA-bd_dom_sf"/>
</dbReference>
<gene>
    <name evidence="2" type="ORF">ACFP3U_13695</name>
</gene>
<keyword evidence="3" id="KW-1185">Reference proteome</keyword>
<dbReference type="RefSeq" id="WP_380225739.1">
    <property type="nucleotide sequence ID" value="NZ_JBHSOF010000014.1"/>
</dbReference>
<dbReference type="SMART" id="SM00530">
    <property type="entry name" value="HTH_XRE"/>
    <property type="match status" value="1"/>
</dbReference>
<dbReference type="CDD" id="cd00093">
    <property type="entry name" value="HTH_XRE"/>
    <property type="match status" value="1"/>
</dbReference>
<accession>A0ABW0X0H4</accession>
<feature type="domain" description="HTH cro/C1-type" evidence="1">
    <location>
        <begin position="36"/>
        <end position="108"/>
    </location>
</feature>
<protein>
    <submittedName>
        <fullName evidence="2">Helix-turn-helix transcriptional regulator</fullName>
    </submittedName>
</protein>
<proteinExistence type="predicted"/>
<dbReference type="EMBL" id="JBHSOF010000014">
    <property type="protein sequence ID" value="MFC5664035.1"/>
    <property type="molecule type" value="Genomic_DNA"/>
</dbReference>